<evidence type="ECO:0000313" key="1">
    <source>
        <dbReference type="EMBL" id="MFM0107430.1"/>
    </source>
</evidence>
<keyword evidence="2" id="KW-1185">Reference proteome</keyword>
<evidence type="ECO:0000313" key="2">
    <source>
        <dbReference type="Proteomes" id="UP001629235"/>
    </source>
</evidence>
<dbReference type="EMBL" id="JAQQDW010000080">
    <property type="protein sequence ID" value="MFM0107430.1"/>
    <property type="molecule type" value="Genomic_DNA"/>
</dbReference>
<name>A0ACC7NKX6_9BURK</name>
<proteinExistence type="predicted"/>
<protein>
    <submittedName>
        <fullName evidence="1">Uncharacterized protein</fullName>
    </submittedName>
</protein>
<gene>
    <name evidence="1" type="ORF">PQR01_29135</name>
</gene>
<comment type="caution">
    <text evidence="1">The sequence shown here is derived from an EMBL/GenBank/DDBJ whole genome shotgun (WGS) entry which is preliminary data.</text>
</comment>
<dbReference type="Proteomes" id="UP001629235">
    <property type="component" value="Unassembled WGS sequence"/>
</dbReference>
<sequence>MKRWNGPAEPERRSGRQQHRAPIITVAIEPGTTSNRLAVNAPITERFDTSSRITTINGTATTPLTTALQNSAFIGLIDENRIASAASTLTAMMP</sequence>
<reference evidence="1 2" key="1">
    <citation type="journal article" date="2024" name="Chem. Sci.">
        <title>Discovery of megapolipeptins by genome mining of a Burkholderiales bacteria collection.</title>
        <authorList>
            <person name="Paulo B.S."/>
            <person name="Recchia M.J.J."/>
            <person name="Lee S."/>
            <person name="Fergusson C.H."/>
            <person name="Romanowski S.B."/>
            <person name="Hernandez A."/>
            <person name="Krull N."/>
            <person name="Liu D.Y."/>
            <person name="Cavanagh H."/>
            <person name="Bos A."/>
            <person name="Gray C.A."/>
            <person name="Murphy B.T."/>
            <person name="Linington R.G."/>
            <person name="Eustaquio A.S."/>
        </authorList>
    </citation>
    <scope>NUCLEOTIDE SEQUENCE [LARGE SCALE GENOMIC DNA]</scope>
    <source>
        <strain evidence="1 2">RL18-126-BIB-B</strain>
    </source>
</reference>
<organism evidence="1 2">
    <name type="scientific">Paraburkholderia rhynchosiae</name>
    <dbReference type="NCBI Taxonomy" id="487049"/>
    <lineage>
        <taxon>Bacteria</taxon>
        <taxon>Pseudomonadati</taxon>
        <taxon>Pseudomonadota</taxon>
        <taxon>Betaproteobacteria</taxon>
        <taxon>Burkholderiales</taxon>
        <taxon>Burkholderiaceae</taxon>
        <taxon>Paraburkholderia</taxon>
    </lineage>
</organism>
<accession>A0ACC7NKX6</accession>